<dbReference type="InterPro" id="IPR051607">
    <property type="entry name" value="Metallo-dep_hydrolases"/>
</dbReference>
<evidence type="ECO:0000313" key="7">
    <source>
        <dbReference type="EMBL" id="OZI32428.1"/>
    </source>
</evidence>
<dbReference type="SUPFAM" id="SSF51338">
    <property type="entry name" value="Composite domain of metallo-dependent hydrolases"/>
    <property type="match status" value="1"/>
</dbReference>
<dbReference type="PANTHER" id="PTHR11271">
    <property type="entry name" value="GUANINE DEAMINASE"/>
    <property type="match status" value="1"/>
</dbReference>
<dbReference type="GO" id="GO:0019239">
    <property type="term" value="F:deaminase activity"/>
    <property type="evidence" value="ECO:0007669"/>
    <property type="project" value="TreeGrafter"/>
</dbReference>
<evidence type="ECO:0000256" key="3">
    <source>
        <dbReference type="ARBA" id="ARBA00022801"/>
    </source>
</evidence>
<dbReference type="GO" id="GO:0005829">
    <property type="term" value="C:cytosol"/>
    <property type="evidence" value="ECO:0007669"/>
    <property type="project" value="TreeGrafter"/>
</dbReference>
<dbReference type="InterPro" id="IPR011059">
    <property type="entry name" value="Metal-dep_hydrolase_composite"/>
</dbReference>
<reference evidence="8" key="1">
    <citation type="submission" date="2017-05" db="EMBL/GenBank/DDBJ databases">
        <title>Complete and WGS of Bordetella genogroups.</title>
        <authorList>
            <person name="Spilker T."/>
            <person name="Lipuma J."/>
        </authorList>
    </citation>
    <scope>NUCLEOTIDE SEQUENCE [LARGE SCALE GENOMIC DNA]</scope>
    <source>
        <strain evidence="8">AU16122</strain>
    </source>
</reference>
<protein>
    <submittedName>
        <fullName evidence="7">Formimidoylglutamate deiminase</fullName>
    </submittedName>
</protein>
<gene>
    <name evidence="7" type="ORF">CAL29_22750</name>
</gene>
<dbReference type="NCBIfam" id="NF006681">
    <property type="entry name" value="PRK09229.1-2"/>
    <property type="match status" value="1"/>
</dbReference>
<comment type="cofactor">
    <cofactor evidence="1">
        <name>Zn(2+)</name>
        <dbReference type="ChEBI" id="CHEBI:29105"/>
    </cofactor>
</comment>
<evidence type="ECO:0000313" key="8">
    <source>
        <dbReference type="Proteomes" id="UP000216020"/>
    </source>
</evidence>
<dbReference type="GO" id="GO:0046872">
    <property type="term" value="F:metal ion binding"/>
    <property type="evidence" value="ECO:0007669"/>
    <property type="project" value="UniProtKB-KW"/>
</dbReference>
<dbReference type="Proteomes" id="UP000216020">
    <property type="component" value="Unassembled WGS sequence"/>
</dbReference>
<dbReference type="Gene3D" id="3.20.20.140">
    <property type="entry name" value="Metal-dependent hydrolases"/>
    <property type="match status" value="1"/>
</dbReference>
<evidence type="ECO:0000259" key="5">
    <source>
        <dbReference type="Pfam" id="PF01979"/>
    </source>
</evidence>
<evidence type="ECO:0000256" key="4">
    <source>
        <dbReference type="ARBA" id="ARBA00022833"/>
    </source>
</evidence>
<dbReference type="Pfam" id="PF22429">
    <property type="entry name" value="HutF_N"/>
    <property type="match status" value="1"/>
</dbReference>
<keyword evidence="4" id="KW-0862">Zinc</keyword>
<feature type="domain" description="Amidohydrolase-related" evidence="5">
    <location>
        <begin position="48"/>
        <end position="435"/>
    </location>
</feature>
<comment type="caution">
    <text evidence="7">The sequence shown here is derived from an EMBL/GenBank/DDBJ whole genome shotgun (WGS) entry which is preliminary data.</text>
</comment>
<dbReference type="NCBIfam" id="TIGR02022">
    <property type="entry name" value="hutF"/>
    <property type="match status" value="1"/>
</dbReference>
<evidence type="ECO:0000256" key="2">
    <source>
        <dbReference type="ARBA" id="ARBA00022723"/>
    </source>
</evidence>
<dbReference type="InterPro" id="IPR032466">
    <property type="entry name" value="Metal_Hydrolase"/>
</dbReference>
<dbReference type="EMBL" id="NEVM01000005">
    <property type="protein sequence ID" value="OZI32428.1"/>
    <property type="molecule type" value="Genomic_DNA"/>
</dbReference>
<dbReference type="InterPro" id="IPR006680">
    <property type="entry name" value="Amidohydro-rel"/>
</dbReference>
<evidence type="ECO:0000259" key="6">
    <source>
        <dbReference type="Pfam" id="PF22429"/>
    </source>
</evidence>
<dbReference type="RefSeq" id="WP_094856839.1">
    <property type="nucleotide sequence ID" value="NZ_NEVM01000005.1"/>
</dbReference>
<dbReference type="InterPro" id="IPR055156">
    <property type="entry name" value="HutF-like_N"/>
</dbReference>
<accession>A0A261S4Z0</accession>
<dbReference type="SUPFAM" id="SSF51556">
    <property type="entry name" value="Metallo-dependent hydrolases"/>
    <property type="match status" value="1"/>
</dbReference>
<dbReference type="Gene3D" id="2.30.40.10">
    <property type="entry name" value="Urease, subunit C, domain 1"/>
    <property type="match status" value="1"/>
</dbReference>
<dbReference type="PANTHER" id="PTHR11271:SF48">
    <property type="entry name" value="AMIDOHYDROLASE-RELATED DOMAIN-CONTAINING PROTEIN"/>
    <property type="match status" value="1"/>
</dbReference>
<proteinExistence type="predicted"/>
<dbReference type="OrthoDB" id="9796020at2"/>
<dbReference type="NCBIfam" id="NF006684">
    <property type="entry name" value="PRK09229.1-5"/>
    <property type="match status" value="1"/>
</dbReference>
<feature type="domain" description="Formimidoylglutamate deiminase N-terminal" evidence="6">
    <location>
        <begin position="4"/>
        <end position="41"/>
    </location>
</feature>
<name>A0A261S4Z0_9BORD</name>
<keyword evidence="8" id="KW-1185">Reference proteome</keyword>
<dbReference type="Pfam" id="PF01979">
    <property type="entry name" value="Amidohydro_1"/>
    <property type="match status" value="1"/>
</dbReference>
<sequence>MRYFASSALLPDGWAADVVLTVDGQGRIAQVQRQQACPAGAETLRGPVIAGMPNAHSHAFQRAMAGLTEFRGHPQDSFWTWRELMYRHAGSMTPERMHAIARWLYVEMLKAGYTGVAEFHYLHHDLDGGPYANPGEMSHRLAQAAADSGMALTLLPVLYRHGGFGGQPAKPGQRRFLHAVDGYVRLVADLHDAYAGASSRDVRVGMAFHSLRAVEGREMLEGLAALDALDPAAPVHVHIAEQQGEVDDCLQWSGQRPVQWLYDHLPVDGRWCLVHATHVDPAEVARMAASGAVVGLCPTTEANLGDGIFPARAYLDAAGPSRWAIGSDSHVTVDAADELRMLEYSQRLQWQRRAVLATAAHASAGRAMLEGALEGGRRALGMPDAGLAPGGRADWVVLDPDHPALVERAQDAALDSWIFAGGRACVKDVMTAGRWRVRGGRHVQEEQAYAAFRAAVAALAK</sequence>
<organism evidence="7 8">
    <name type="scientific">Bordetella genomosp. 10</name>
    <dbReference type="NCBI Taxonomy" id="1416804"/>
    <lineage>
        <taxon>Bacteria</taxon>
        <taxon>Pseudomonadati</taxon>
        <taxon>Pseudomonadota</taxon>
        <taxon>Betaproteobacteria</taxon>
        <taxon>Burkholderiales</taxon>
        <taxon>Alcaligenaceae</taxon>
        <taxon>Bordetella</taxon>
    </lineage>
</organism>
<evidence type="ECO:0000256" key="1">
    <source>
        <dbReference type="ARBA" id="ARBA00001947"/>
    </source>
</evidence>
<keyword evidence="2" id="KW-0479">Metal-binding</keyword>
<keyword evidence="3" id="KW-0378">Hydrolase</keyword>
<dbReference type="InterPro" id="IPR010252">
    <property type="entry name" value="HutF"/>
</dbReference>
<dbReference type="AlphaFoldDB" id="A0A261S4Z0"/>